<dbReference type="Proteomes" id="UP000002280">
    <property type="component" value="Chromosome 8"/>
</dbReference>
<reference evidence="12 13" key="1">
    <citation type="journal article" date="2007" name="Nature">
        <title>Genome of the marsupial Monodelphis domestica reveals innovation in non-coding sequences.</title>
        <authorList>
            <person name="Mikkelsen T.S."/>
            <person name="Wakefield M.J."/>
            <person name="Aken B."/>
            <person name="Amemiya C.T."/>
            <person name="Chang J.L."/>
            <person name="Duke S."/>
            <person name="Garber M."/>
            <person name="Gentles A.J."/>
            <person name="Goodstadt L."/>
            <person name="Heger A."/>
            <person name="Jurka J."/>
            <person name="Kamal M."/>
            <person name="Mauceli E."/>
            <person name="Searle S.M."/>
            <person name="Sharpe T."/>
            <person name="Baker M.L."/>
            <person name="Batzer M.A."/>
            <person name="Benos P.V."/>
            <person name="Belov K."/>
            <person name="Clamp M."/>
            <person name="Cook A."/>
            <person name="Cuff J."/>
            <person name="Das R."/>
            <person name="Davidow L."/>
            <person name="Deakin J.E."/>
            <person name="Fazzari M.J."/>
            <person name="Glass J.L."/>
            <person name="Grabherr M."/>
            <person name="Greally J.M."/>
            <person name="Gu W."/>
            <person name="Hore T.A."/>
            <person name="Huttley G.A."/>
            <person name="Kleber M."/>
            <person name="Jirtle R.L."/>
            <person name="Koina E."/>
            <person name="Lee J.T."/>
            <person name="Mahony S."/>
            <person name="Marra M.A."/>
            <person name="Miller R.D."/>
            <person name="Nicholls R.D."/>
            <person name="Oda M."/>
            <person name="Papenfuss A.T."/>
            <person name="Parra Z.E."/>
            <person name="Pollock D.D."/>
            <person name="Ray D.A."/>
            <person name="Schein J.E."/>
            <person name="Speed T.P."/>
            <person name="Thompson K."/>
            <person name="VandeBerg J.L."/>
            <person name="Wade C.M."/>
            <person name="Walker J.A."/>
            <person name="Waters P.D."/>
            <person name="Webber C."/>
            <person name="Weidman J.R."/>
            <person name="Xie X."/>
            <person name="Zody M.C."/>
            <person name="Baldwin J."/>
            <person name="Abdouelleil A."/>
            <person name="Abdulkadir J."/>
            <person name="Abebe A."/>
            <person name="Abera B."/>
            <person name="Abreu J."/>
            <person name="Acer S.C."/>
            <person name="Aftuck L."/>
            <person name="Alexander A."/>
            <person name="An P."/>
            <person name="Anderson E."/>
            <person name="Anderson S."/>
            <person name="Arachi H."/>
            <person name="Azer M."/>
            <person name="Bachantsang P."/>
            <person name="Barry A."/>
            <person name="Bayul T."/>
            <person name="Berlin A."/>
            <person name="Bessette D."/>
            <person name="Bloom T."/>
            <person name="Bloom T."/>
            <person name="Boguslavskiy L."/>
            <person name="Bonnet C."/>
            <person name="Boukhgalter B."/>
            <person name="Bourzgui I."/>
            <person name="Brown A."/>
            <person name="Cahill P."/>
            <person name="Channer S."/>
            <person name="Cheshatsang Y."/>
            <person name="Chuda L."/>
            <person name="Citroen M."/>
            <person name="Collymore A."/>
            <person name="Cooke P."/>
            <person name="Costello M."/>
            <person name="D'Aco K."/>
            <person name="Daza R."/>
            <person name="De Haan G."/>
            <person name="DeGray S."/>
            <person name="DeMaso C."/>
            <person name="Dhargay N."/>
            <person name="Dooley K."/>
            <person name="Dooley E."/>
            <person name="Doricent M."/>
            <person name="Dorje P."/>
            <person name="Dorjee K."/>
            <person name="Dupes A."/>
            <person name="Elong R."/>
            <person name="Falk J."/>
            <person name="Farina A."/>
            <person name="Faro S."/>
            <person name="Ferguson D."/>
            <person name="Fisher S."/>
            <person name="Foley C.D."/>
            <person name="Franke A."/>
            <person name="Friedrich D."/>
            <person name="Gadbois L."/>
            <person name="Gearin G."/>
            <person name="Gearin C.R."/>
            <person name="Giannoukos G."/>
            <person name="Goode T."/>
            <person name="Graham J."/>
            <person name="Grandbois E."/>
            <person name="Grewal S."/>
            <person name="Gyaltsen K."/>
            <person name="Hafez N."/>
            <person name="Hagos B."/>
            <person name="Hall J."/>
            <person name="Henson C."/>
            <person name="Hollinger A."/>
            <person name="Honan T."/>
            <person name="Huard M.D."/>
            <person name="Hughes L."/>
            <person name="Hurhula B."/>
            <person name="Husby M.E."/>
            <person name="Kamat A."/>
            <person name="Kanga B."/>
            <person name="Kashin S."/>
            <person name="Khazanovich D."/>
            <person name="Kisner P."/>
            <person name="Lance K."/>
            <person name="Lara M."/>
            <person name="Lee W."/>
            <person name="Lennon N."/>
            <person name="Letendre F."/>
            <person name="LeVine R."/>
            <person name="Lipovsky A."/>
            <person name="Liu X."/>
            <person name="Liu J."/>
            <person name="Liu S."/>
            <person name="Lokyitsang T."/>
            <person name="Lokyitsang Y."/>
            <person name="Lubonja R."/>
            <person name="Lui A."/>
            <person name="MacDonald P."/>
            <person name="Magnisalis V."/>
            <person name="Maru K."/>
            <person name="Matthews C."/>
            <person name="McCusker W."/>
            <person name="McDonough S."/>
            <person name="Mehta T."/>
            <person name="Meldrim J."/>
            <person name="Meneus L."/>
            <person name="Mihai O."/>
            <person name="Mihalev A."/>
            <person name="Mihova T."/>
            <person name="Mittelman R."/>
            <person name="Mlenga V."/>
            <person name="Montmayeur A."/>
            <person name="Mulrain L."/>
            <person name="Navidi A."/>
            <person name="Naylor J."/>
            <person name="Negash T."/>
            <person name="Nguyen T."/>
            <person name="Nguyen N."/>
            <person name="Nicol R."/>
            <person name="Norbu C."/>
            <person name="Norbu N."/>
            <person name="Novod N."/>
            <person name="O'Neill B."/>
            <person name="Osman S."/>
            <person name="Markiewicz E."/>
            <person name="Oyono O.L."/>
            <person name="Patti C."/>
            <person name="Phunkhang P."/>
            <person name="Pierre F."/>
            <person name="Priest M."/>
            <person name="Raghuraman S."/>
            <person name="Rege F."/>
            <person name="Reyes R."/>
            <person name="Rise C."/>
            <person name="Rogov P."/>
            <person name="Ross K."/>
            <person name="Ryan E."/>
            <person name="Settipalli S."/>
            <person name="Shea T."/>
            <person name="Sherpa N."/>
            <person name="Shi L."/>
            <person name="Shih D."/>
            <person name="Sparrow T."/>
            <person name="Spaulding J."/>
            <person name="Stalker J."/>
            <person name="Stange-Thomann N."/>
            <person name="Stavropoulos S."/>
            <person name="Stone C."/>
            <person name="Strader C."/>
            <person name="Tesfaye S."/>
            <person name="Thomson T."/>
            <person name="Thoulutsang Y."/>
            <person name="Thoulutsang D."/>
            <person name="Topham K."/>
            <person name="Topping I."/>
            <person name="Tsamla T."/>
            <person name="Vassiliev H."/>
            <person name="Vo A."/>
            <person name="Wangchuk T."/>
            <person name="Wangdi T."/>
            <person name="Weiand M."/>
            <person name="Wilkinson J."/>
            <person name="Wilson A."/>
            <person name="Yadav S."/>
            <person name="Young G."/>
            <person name="Yu Q."/>
            <person name="Zembek L."/>
            <person name="Zhong D."/>
            <person name="Zimmer A."/>
            <person name="Zwirko Z."/>
            <person name="Jaffe D.B."/>
            <person name="Alvarez P."/>
            <person name="Brockman W."/>
            <person name="Butler J."/>
            <person name="Chin C."/>
            <person name="Gnerre S."/>
            <person name="MacCallum I."/>
            <person name="Graves J.A."/>
            <person name="Ponting C.P."/>
            <person name="Breen M."/>
            <person name="Samollow P.B."/>
            <person name="Lander E.S."/>
            <person name="Lindblad-Toh K."/>
        </authorList>
    </citation>
    <scope>NUCLEOTIDE SEQUENCE [LARGE SCALE GENOMIC DNA]</scope>
</reference>
<dbReference type="CTD" id="151651"/>
<dbReference type="Bgee" id="ENSMODG00000014789">
    <property type="expression patterns" value="Expressed in spermatocyte and 5 other cell types or tissues"/>
</dbReference>
<dbReference type="InterPro" id="IPR011992">
    <property type="entry name" value="EF-hand-dom_pair"/>
</dbReference>
<dbReference type="OMA" id="DCIRPIY"/>
<evidence type="ECO:0000256" key="6">
    <source>
        <dbReference type="ARBA" id="ARBA00022846"/>
    </source>
</evidence>
<evidence type="ECO:0000256" key="4">
    <source>
        <dbReference type="ARBA" id="ARBA00022737"/>
    </source>
</evidence>
<dbReference type="InterPro" id="IPR018247">
    <property type="entry name" value="EF_Hand_1_Ca_BS"/>
</dbReference>
<dbReference type="Pfam" id="PF13499">
    <property type="entry name" value="EF-hand_7"/>
    <property type="match status" value="1"/>
</dbReference>
<keyword evidence="6" id="KW-0282">Flagellum</keyword>
<evidence type="ECO:0000256" key="9">
    <source>
        <dbReference type="ARBA" id="ARBA00023273"/>
    </source>
</evidence>
<evidence type="ECO:0000256" key="3">
    <source>
        <dbReference type="ARBA" id="ARBA00022723"/>
    </source>
</evidence>
<dbReference type="InterPro" id="IPR002048">
    <property type="entry name" value="EF_hand_dom"/>
</dbReference>
<dbReference type="SMART" id="SM00054">
    <property type="entry name" value="EFh"/>
    <property type="match status" value="2"/>
</dbReference>
<evidence type="ECO:0000313" key="13">
    <source>
        <dbReference type="Proteomes" id="UP000002280"/>
    </source>
</evidence>
<dbReference type="InParanoid" id="F7G6S0"/>
<feature type="domain" description="EF-hand" evidence="11">
    <location>
        <begin position="563"/>
        <end position="598"/>
    </location>
</feature>
<comment type="subcellular location">
    <subcellularLocation>
        <location evidence="1">Cytoplasm</location>
        <location evidence="1">Cytoskeleton</location>
        <location evidence="1">Flagellum axoneme</location>
    </subcellularLocation>
</comment>
<name>F7G6S0_MONDO</name>
<keyword evidence="3" id="KW-0479">Metal-binding</keyword>
<organism evidence="12 13">
    <name type="scientific">Monodelphis domestica</name>
    <name type="common">Gray short-tailed opossum</name>
    <dbReference type="NCBI Taxonomy" id="13616"/>
    <lineage>
        <taxon>Eukaryota</taxon>
        <taxon>Metazoa</taxon>
        <taxon>Chordata</taxon>
        <taxon>Craniata</taxon>
        <taxon>Vertebrata</taxon>
        <taxon>Euteleostomi</taxon>
        <taxon>Mammalia</taxon>
        <taxon>Metatheria</taxon>
        <taxon>Didelphimorphia</taxon>
        <taxon>Didelphidae</taxon>
        <taxon>Monodelphis</taxon>
    </lineage>
</organism>
<evidence type="ECO:0000313" key="12">
    <source>
        <dbReference type="Ensembl" id="ENSMODP00000018495.4"/>
    </source>
</evidence>
<feature type="compositionally biased region" description="Basic and acidic residues" evidence="10">
    <location>
        <begin position="316"/>
        <end position="333"/>
    </location>
</feature>
<reference evidence="12" key="2">
    <citation type="submission" date="2025-08" db="UniProtKB">
        <authorList>
            <consortium name="Ensembl"/>
        </authorList>
    </citation>
    <scope>IDENTIFICATION</scope>
</reference>
<protein>
    <submittedName>
        <fullName evidence="12">EF-hand domain family member B</fullName>
    </submittedName>
</protein>
<keyword evidence="13" id="KW-1185">Reference proteome</keyword>
<feature type="compositionally biased region" description="Low complexity" evidence="10">
    <location>
        <begin position="70"/>
        <end position="80"/>
    </location>
</feature>
<keyword evidence="8" id="KW-0206">Cytoskeleton</keyword>
<evidence type="ECO:0000256" key="5">
    <source>
        <dbReference type="ARBA" id="ARBA00022837"/>
    </source>
</evidence>
<dbReference type="RefSeq" id="XP_007505211.1">
    <property type="nucleotide sequence ID" value="XM_007505149.3"/>
</dbReference>
<dbReference type="Ensembl" id="ENSMODT00000018828.4">
    <property type="protein sequence ID" value="ENSMODP00000018495.4"/>
    <property type="gene ID" value="ENSMODG00000014789.4"/>
</dbReference>
<proteinExistence type="predicted"/>
<accession>F7G6S0</accession>
<reference evidence="12" key="3">
    <citation type="submission" date="2025-09" db="UniProtKB">
        <authorList>
            <consortium name="Ensembl"/>
        </authorList>
    </citation>
    <scope>IDENTIFICATION</scope>
</reference>
<keyword evidence="5" id="KW-0106">Calcium</keyword>
<dbReference type="PROSITE" id="PS50222">
    <property type="entry name" value="EF_HAND_2"/>
    <property type="match status" value="2"/>
</dbReference>
<feature type="region of interest" description="Disordered" evidence="10">
    <location>
        <begin position="1"/>
        <end position="21"/>
    </location>
</feature>
<dbReference type="GeneID" id="100031142"/>
<evidence type="ECO:0000256" key="8">
    <source>
        <dbReference type="ARBA" id="ARBA00023212"/>
    </source>
</evidence>
<dbReference type="Gene3D" id="1.10.238.10">
    <property type="entry name" value="EF-hand"/>
    <property type="match status" value="1"/>
</dbReference>
<dbReference type="OrthoDB" id="2096280at2759"/>
<keyword evidence="7" id="KW-0969">Cilium</keyword>
<evidence type="ECO:0000256" key="10">
    <source>
        <dbReference type="SAM" id="MobiDB-lite"/>
    </source>
</evidence>
<sequence>MDSEVASGPSPGMGTSRTAEFSEVSELLKTIPGLRARPCLEKYSVLGLRSSPRRRPVNLVPPPGSEPRFEPSLRSSSGSEGRLVCIENEGTPGMMVRPAEMPCPEATSLLKDMSPTETNPDLGMKPGLGLETHPPSAMDIRDKDPENRQKMQEKLAMHISYSPKTNERSIRELSEEIFSPGPTLEVETEPSCQLEVGLPSRVMPKLEPAIEGPVGLVIEPPGYDYNLKPEELPKPEKCLEPGVEHPDNVRPIYLGKYFDRTPCWRSAGKIIPIGYRVGTCLTEKWPPPVTPPNERKFYKARYPEPGTRRVFYGRANDPDVSHLKHGKQSEKSIRAGPVINPPPLSIFQQTIKDKKESLYLSNRRAPLGKSHDQMQNLPECIDIYGTTFGVPIFREITAREIVNPPKSFEQVQEEAARGHDLYVVSHNDYQVGEVKNRNYNPASFHKLKTFGVETPHTNNGRSLAKSLCWLHELQMKKGSKIISKRVNDFKEKHQHQLGKPWDPIAETMTVPPDHTFGILLEPEDYGAADLIYNRLPSEYRRGKDREWAVLSAVRQQLKKVNYHNFDSLLLAFRHFDRNGDGFIDKPEFQRACFQMNLQLDQMLLDELFDYCDLDEDGRINYLEFTNFLNWKGKMPIQEFEEKILKKGKKVSENPPCLTIATGGDKSNPLINPEDIVKEEPGSEMKSPHTLSRPTDKVFADYKTSSSQINSVVGGISPMCIPMCGVPTIRSDICAPRFRRISDRNNYGDSGDAYSLLYPSVFSEKGVFERDFFKARSKDEIARILRNIGVSLTDENFEQVWNLAAQKHHRREVCIESVRNVLDEMQHFERFRRHQI</sequence>
<dbReference type="eggNOG" id="ENOG502QV2M">
    <property type="taxonomic scope" value="Eukaryota"/>
</dbReference>
<feature type="region of interest" description="Disordered" evidence="10">
    <location>
        <begin position="52"/>
        <end position="80"/>
    </location>
</feature>
<keyword evidence="4" id="KW-0677">Repeat</keyword>
<evidence type="ECO:0000256" key="2">
    <source>
        <dbReference type="ARBA" id="ARBA00022490"/>
    </source>
</evidence>
<keyword evidence="9" id="KW-0966">Cell projection</keyword>
<dbReference type="PROSITE" id="PS00018">
    <property type="entry name" value="EF_HAND_1"/>
    <property type="match status" value="2"/>
</dbReference>
<feature type="region of interest" description="Disordered" evidence="10">
    <location>
        <begin position="316"/>
        <end position="335"/>
    </location>
</feature>
<dbReference type="CDD" id="cd00051">
    <property type="entry name" value="EFh"/>
    <property type="match status" value="1"/>
</dbReference>
<dbReference type="Pfam" id="PF25325">
    <property type="entry name" value="EF-hand_EFHB_C"/>
    <property type="match status" value="1"/>
</dbReference>
<dbReference type="GO" id="GO:0005879">
    <property type="term" value="C:axonemal microtubule"/>
    <property type="evidence" value="ECO:0007669"/>
    <property type="project" value="UniProtKB-ARBA"/>
</dbReference>
<keyword evidence="2" id="KW-0963">Cytoplasm</keyword>
<dbReference type="PANTHER" id="PTHR12086:SF12">
    <property type="entry name" value="EF-HAND DOMAIN-CONTAINING FAMILY MEMBER B"/>
    <property type="match status" value="1"/>
</dbReference>
<dbReference type="InterPro" id="IPR057428">
    <property type="entry name" value="EFHB_EF-hand_C"/>
</dbReference>
<dbReference type="InterPro" id="IPR040193">
    <property type="entry name" value="EFHC1/EFHC2/EFHB"/>
</dbReference>
<dbReference type="PANTHER" id="PTHR12086">
    <property type="entry name" value="EF-HAND DOMAIN C-TERMINAL CONTAINING PROTEIN"/>
    <property type="match status" value="1"/>
</dbReference>
<dbReference type="GO" id="GO:0005509">
    <property type="term" value="F:calcium ion binding"/>
    <property type="evidence" value="ECO:0007669"/>
    <property type="project" value="InterPro"/>
</dbReference>
<gene>
    <name evidence="12" type="primary">EFHB</name>
</gene>
<dbReference type="KEGG" id="mdo:100031142"/>
<dbReference type="STRING" id="13616.ENSMODP00000018495"/>
<dbReference type="GeneTree" id="ENSGT00530000063528"/>
<feature type="domain" description="EF-hand" evidence="11">
    <location>
        <begin position="599"/>
        <end position="634"/>
    </location>
</feature>
<dbReference type="FunCoup" id="F7G6S0">
    <property type="interactions" value="26"/>
</dbReference>
<dbReference type="SUPFAM" id="SSF47473">
    <property type="entry name" value="EF-hand"/>
    <property type="match status" value="1"/>
</dbReference>
<evidence type="ECO:0000256" key="7">
    <source>
        <dbReference type="ARBA" id="ARBA00023069"/>
    </source>
</evidence>
<evidence type="ECO:0000259" key="11">
    <source>
        <dbReference type="PROSITE" id="PS50222"/>
    </source>
</evidence>
<dbReference type="AlphaFoldDB" id="F7G6S0"/>
<dbReference type="HOGENOM" id="CLU_017580_0_0_1"/>
<evidence type="ECO:0000256" key="1">
    <source>
        <dbReference type="ARBA" id="ARBA00004611"/>
    </source>
</evidence>